<dbReference type="SUPFAM" id="SSF46785">
    <property type="entry name" value="Winged helix' DNA-binding domain"/>
    <property type="match status" value="1"/>
</dbReference>
<proteinExistence type="predicted"/>
<dbReference type="Proteomes" id="UP000488299">
    <property type="component" value="Unassembled WGS sequence"/>
</dbReference>
<dbReference type="SMART" id="SM00347">
    <property type="entry name" value="HTH_MARR"/>
    <property type="match status" value="1"/>
</dbReference>
<protein>
    <submittedName>
        <fullName evidence="2">MarR family transcriptional regulator</fullName>
    </submittedName>
</protein>
<dbReference type="PANTHER" id="PTHR33164:SF99">
    <property type="entry name" value="MARR FAMILY REGULATORY PROTEIN"/>
    <property type="match status" value="1"/>
</dbReference>
<dbReference type="AlphaFoldDB" id="A0A7J5TZ70"/>
<evidence type="ECO:0000259" key="1">
    <source>
        <dbReference type="PROSITE" id="PS50995"/>
    </source>
</evidence>
<accession>A0A7J5TZ70</accession>
<dbReference type="PRINTS" id="PR00598">
    <property type="entry name" value="HTHMARR"/>
</dbReference>
<dbReference type="GO" id="GO:0006950">
    <property type="term" value="P:response to stress"/>
    <property type="evidence" value="ECO:0007669"/>
    <property type="project" value="TreeGrafter"/>
</dbReference>
<dbReference type="Gene3D" id="1.10.10.10">
    <property type="entry name" value="Winged helix-like DNA-binding domain superfamily/Winged helix DNA-binding domain"/>
    <property type="match status" value="1"/>
</dbReference>
<dbReference type="InterPro" id="IPR036388">
    <property type="entry name" value="WH-like_DNA-bd_sf"/>
</dbReference>
<name>A0A7J5TZ70_9BACT</name>
<feature type="domain" description="HTH marR-type" evidence="1">
    <location>
        <begin position="1"/>
        <end position="150"/>
    </location>
</feature>
<dbReference type="InterPro" id="IPR039422">
    <property type="entry name" value="MarR/SlyA-like"/>
</dbReference>
<dbReference type="Pfam" id="PF12802">
    <property type="entry name" value="MarR_2"/>
    <property type="match status" value="1"/>
</dbReference>
<organism evidence="2 3">
    <name type="scientific">Rudanella paleaurantiibacter</name>
    <dbReference type="NCBI Taxonomy" id="2614655"/>
    <lineage>
        <taxon>Bacteria</taxon>
        <taxon>Pseudomonadati</taxon>
        <taxon>Bacteroidota</taxon>
        <taxon>Cytophagia</taxon>
        <taxon>Cytophagales</taxon>
        <taxon>Cytophagaceae</taxon>
        <taxon>Rudanella</taxon>
    </lineage>
</organism>
<dbReference type="RefSeq" id="WP_152124853.1">
    <property type="nucleotide sequence ID" value="NZ_WELI01000005.1"/>
</dbReference>
<sequence>MSIETDIRQSAFSSPYHRVVVNVLYSGNWINHEQMRILKPFGITQQQYNVLRILRGRSPQPVKVNEITERMLDKMSNASRLVDKLVVKKLVVRTECPSDRRAVDIVITQKGLDLLQRIDTRQREWEAEIHQHLTPEEATVLSGLLDRLRGSE</sequence>
<keyword evidence="3" id="KW-1185">Reference proteome</keyword>
<evidence type="ECO:0000313" key="3">
    <source>
        <dbReference type="Proteomes" id="UP000488299"/>
    </source>
</evidence>
<reference evidence="2 3" key="1">
    <citation type="submission" date="2019-10" db="EMBL/GenBank/DDBJ databases">
        <title>Rudanella paleaurantiibacter sp. nov., isolated from sludge.</title>
        <authorList>
            <person name="Xu S.Q."/>
        </authorList>
    </citation>
    <scope>NUCLEOTIDE SEQUENCE [LARGE SCALE GENOMIC DNA]</scope>
    <source>
        <strain evidence="2 3">HX-22-17</strain>
    </source>
</reference>
<dbReference type="InterPro" id="IPR036390">
    <property type="entry name" value="WH_DNA-bd_sf"/>
</dbReference>
<dbReference type="PANTHER" id="PTHR33164">
    <property type="entry name" value="TRANSCRIPTIONAL REGULATOR, MARR FAMILY"/>
    <property type="match status" value="1"/>
</dbReference>
<dbReference type="EMBL" id="WELI01000005">
    <property type="protein sequence ID" value="KAB7730257.1"/>
    <property type="molecule type" value="Genomic_DNA"/>
</dbReference>
<dbReference type="InterPro" id="IPR000835">
    <property type="entry name" value="HTH_MarR-typ"/>
</dbReference>
<evidence type="ECO:0000313" key="2">
    <source>
        <dbReference type="EMBL" id="KAB7730257.1"/>
    </source>
</evidence>
<dbReference type="GO" id="GO:0003700">
    <property type="term" value="F:DNA-binding transcription factor activity"/>
    <property type="evidence" value="ECO:0007669"/>
    <property type="project" value="InterPro"/>
</dbReference>
<comment type="caution">
    <text evidence="2">The sequence shown here is derived from an EMBL/GenBank/DDBJ whole genome shotgun (WGS) entry which is preliminary data.</text>
</comment>
<dbReference type="PROSITE" id="PS50995">
    <property type="entry name" value="HTH_MARR_2"/>
    <property type="match status" value="1"/>
</dbReference>
<gene>
    <name evidence="2" type="ORF">F5984_13880</name>
</gene>